<dbReference type="SUPFAM" id="SSF82714">
    <property type="entry name" value="Multidrug efflux transporter AcrB TolC docking domain, DN and DC subdomains"/>
    <property type="match status" value="2"/>
</dbReference>
<feature type="transmembrane region" description="Helical" evidence="1">
    <location>
        <begin position="885"/>
        <end position="912"/>
    </location>
</feature>
<dbReference type="SUPFAM" id="SSF82866">
    <property type="entry name" value="Multidrug efflux transporter AcrB transmembrane domain"/>
    <property type="match status" value="2"/>
</dbReference>
<feature type="transmembrane region" description="Helical" evidence="1">
    <location>
        <begin position="982"/>
        <end position="1006"/>
    </location>
</feature>
<feature type="transmembrane region" description="Helical" evidence="1">
    <location>
        <begin position="358"/>
        <end position="376"/>
    </location>
</feature>
<reference evidence="2 3" key="1">
    <citation type="journal article" date="2012" name="J. Bacteriol.">
        <title>Complete genome sequences of Desulfosporosinus orientis DSM765T, Desulfosporosinus youngiae DSM17734T, Desulfosporosinus meridiei DSM13257T, and Desulfosporosinus acidiphilus DSM22704T.</title>
        <authorList>
            <person name="Pester M."/>
            <person name="Brambilla E."/>
            <person name="Alazard D."/>
            <person name="Rattei T."/>
            <person name="Weinmaier T."/>
            <person name="Han J."/>
            <person name="Lucas S."/>
            <person name="Lapidus A."/>
            <person name="Cheng J.F."/>
            <person name="Goodwin L."/>
            <person name="Pitluck S."/>
            <person name="Peters L."/>
            <person name="Ovchinnikova G."/>
            <person name="Teshima H."/>
            <person name="Detter J.C."/>
            <person name="Han C.S."/>
            <person name="Tapia R."/>
            <person name="Land M.L."/>
            <person name="Hauser L."/>
            <person name="Kyrpides N.C."/>
            <person name="Ivanova N.N."/>
            <person name="Pagani I."/>
            <person name="Huntmann M."/>
            <person name="Wei C.L."/>
            <person name="Davenport K.W."/>
            <person name="Daligault H."/>
            <person name="Chain P.S."/>
            <person name="Chen A."/>
            <person name="Mavromatis K."/>
            <person name="Markowitz V."/>
            <person name="Szeto E."/>
            <person name="Mikhailova N."/>
            <person name="Pati A."/>
            <person name="Wagner M."/>
            <person name="Woyke T."/>
            <person name="Ollivier B."/>
            <person name="Klenk H.P."/>
            <person name="Spring S."/>
            <person name="Loy A."/>
        </authorList>
    </citation>
    <scope>NUCLEOTIDE SEQUENCE [LARGE SCALE GENOMIC DNA]</scope>
    <source>
        <strain evidence="3">DSM 22704 / JCM 16185 / SJ4</strain>
    </source>
</reference>
<accession>I4D905</accession>
<dbReference type="Gene3D" id="1.20.1640.10">
    <property type="entry name" value="Multidrug efflux transporter AcrB transmembrane domain"/>
    <property type="match status" value="2"/>
</dbReference>
<keyword evidence="1" id="KW-0472">Membrane</keyword>
<dbReference type="SUPFAM" id="SSF82693">
    <property type="entry name" value="Multidrug efflux transporter AcrB pore domain, PN1, PN2, PC1 and PC2 subdomains"/>
    <property type="match status" value="3"/>
</dbReference>
<protein>
    <submittedName>
        <fullName evidence="2">Cation/multidrug efflux pump</fullName>
    </submittedName>
</protein>
<gene>
    <name evidence="2" type="ordered locus">Desaci_3385</name>
</gene>
<dbReference type="eggNOG" id="COG0841">
    <property type="taxonomic scope" value="Bacteria"/>
</dbReference>
<dbReference type="Gene3D" id="3.30.70.1440">
    <property type="entry name" value="Multidrug efflux transporter AcrB pore domain"/>
    <property type="match status" value="1"/>
</dbReference>
<dbReference type="KEGG" id="dai:Desaci_3385"/>
<keyword evidence="1" id="KW-1133">Transmembrane helix</keyword>
<dbReference type="Gene3D" id="3.30.2090.10">
    <property type="entry name" value="Multidrug efflux transporter AcrB TolC docking domain, DN and DC subdomains"/>
    <property type="match status" value="2"/>
</dbReference>
<dbReference type="GO" id="GO:0042910">
    <property type="term" value="F:xenobiotic transmembrane transporter activity"/>
    <property type="evidence" value="ECO:0007669"/>
    <property type="project" value="TreeGrafter"/>
</dbReference>
<organism evidence="2 3">
    <name type="scientific">Desulfosporosinus acidiphilus (strain DSM 22704 / JCM 16185 / SJ4)</name>
    <dbReference type="NCBI Taxonomy" id="646529"/>
    <lineage>
        <taxon>Bacteria</taxon>
        <taxon>Bacillati</taxon>
        <taxon>Bacillota</taxon>
        <taxon>Clostridia</taxon>
        <taxon>Eubacteriales</taxon>
        <taxon>Desulfitobacteriaceae</taxon>
        <taxon>Desulfosporosinus</taxon>
    </lineage>
</organism>
<dbReference type="Gene3D" id="3.30.70.1320">
    <property type="entry name" value="Multidrug efflux transporter AcrB pore domain like"/>
    <property type="match status" value="1"/>
</dbReference>
<keyword evidence="1" id="KW-0812">Transmembrane</keyword>
<dbReference type="InterPro" id="IPR001036">
    <property type="entry name" value="Acrflvin-R"/>
</dbReference>
<dbReference type="Pfam" id="PF00873">
    <property type="entry name" value="ACR_tran"/>
    <property type="match status" value="1"/>
</dbReference>
<feature type="transmembrane region" description="Helical" evidence="1">
    <location>
        <begin position="526"/>
        <end position="546"/>
    </location>
</feature>
<dbReference type="PRINTS" id="PR00702">
    <property type="entry name" value="ACRIFLAVINRP"/>
</dbReference>
<dbReference type="STRING" id="646529.Desaci_3385"/>
<dbReference type="OrthoDB" id="9757876at2"/>
<dbReference type="GO" id="GO:0005886">
    <property type="term" value="C:plasma membrane"/>
    <property type="evidence" value="ECO:0007669"/>
    <property type="project" value="TreeGrafter"/>
</dbReference>
<proteinExistence type="predicted"/>
<feature type="transmembrane region" description="Helical" evidence="1">
    <location>
        <begin position="952"/>
        <end position="970"/>
    </location>
</feature>
<dbReference type="HOGENOM" id="CLU_002755_1_2_9"/>
<sequence length="1030" mass="110949">MNLTEISVKKPAAMWMVVVLLVALGIIGYTNMGANLLPSMNIPIISVTTTYSGANAEDIRKDIIKPIEDAVSGISGVDTINSTAKEGYGTVTVTFKMSADMNTAYLDVQKAVDGISNTLPANADKPVLFKMDTNAIPILLLSVKGDKVGSDELYNESDIIKQKIEKIPGVGNVTISGGEKKELMINLDKSALEYYGVSINTLISKLNSVNVNIPAGELKQNNFDQSVRVIGQFQSIEDAQNMMVPTANGGTVRLGDIAQISLEEPDATALARFNGQKTMTIIVGKQSDANVVEVANSVKKELESIKKTIPAGMQMDIAFDTTTFITNSLTEVKQNLIEGVIVTALVLFAFFRSFRSSLVVLVAIPTSLIATFFMMYKLNFTLNMMSLMGLSLVVGTLVDDSIVVIESIQRHLAMGKGLIRAAIDGRMEVGMAAIAISLCDIVIFAPISMMSGMIGQYFKEFGLTIVIATTFSLLVSFTITPMLSSRLLKTEKKQTTPEHKKDGFFGKVTRKYRDTLVWALEHRKRVLVLAIAGVFLSIALVPMGILKTEFVPTADQSSFTVNMKLAPGSTLEQTSNKVAKLENYLHNTKEVKSYFSMIGQSGQSNTDKSVAQIYVNLVPKNNRKKTQSQVASEVRSFGKSMTGVDFDVEESQSGGGASKPISISIKGDNQATLQTLSKQVETIVKSVPGVIDVGNSADIKSSELRVTMDSLAASQAGVSTADVGSAVRTALQGTKVGVYRTNDSENDITLKFMDGQIQNVDDIKSIKITNQTGEQIPLSQVASVVRGESEPSLSREDKQDVVTIDANLQGRTLGEVTQDIQNKLRSVTLPSGYSLNYGASQKNMADSFSSLGLALGASLALVYMILVVLYESFLTPAIRMVSLPLAIIGALPLLALTGQTLNMMSFIGLIMLEGLSSKNGTLLIDYTNTLMHKGLSLKEALIESGTTRLRPIIMTSATMIVSMLPVALSLGEGSEMKQSMAIVIIGGMVMSTLLSPIVLPVVYTLMDDLKNRISKNKKTINAGEVPQIEI</sequence>
<dbReference type="InterPro" id="IPR027463">
    <property type="entry name" value="AcrB_DN_DC_subdom"/>
</dbReference>
<dbReference type="EMBL" id="CP003639">
    <property type="protein sequence ID" value="AFM42279.1"/>
    <property type="molecule type" value="Genomic_DNA"/>
</dbReference>
<feature type="transmembrane region" description="Helical" evidence="1">
    <location>
        <begin position="388"/>
        <end position="408"/>
    </location>
</feature>
<feature type="transmembrane region" description="Helical" evidence="1">
    <location>
        <begin position="12"/>
        <end position="32"/>
    </location>
</feature>
<evidence type="ECO:0000256" key="1">
    <source>
        <dbReference type="SAM" id="Phobius"/>
    </source>
</evidence>
<dbReference type="RefSeq" id="WP_014828268.1">
    <property type="nucleotide sequence ID" value="NC_018068.1"/>
</dbReference>
<feature type="transmembrane region" description="Helical" evidence="1">
    <location>
        <begin position="429"/>
        <end position="449"/>
    </location>
</feature>
<evidence type="ECO:0000313" key="3">
    <source>
        <dbReference type="Proteomes" id="UP000002892"/>
    </source>
</evidence>
<dbReference type="PANTHER" id="PTHR32063:SF0">
    <property type="entry name" value="SWARMING MOTILITY PROTEIN SWRC"/>
    <property type="match status" value="1"/>
</dbReference>
<feature type="transmembrane region" description="Helical" evidence="1">
    <location>
        <begin position="461"/>
        <end position="483"/>
    </location>
</feature>
<feature type="transmembrane region" description="Helical" evidence="1">
    <location>
        <begin position="335"/>
        <end position="351"/>
    </location>
</feature>
<dbReference type="Proteomes" id="UP000002892">
    <property type="component" value="Chromosome"/>
</dbReference>
<feature type="transmembrane region" description="Helical" evidence="1">
    <location>
        <begin position="851"/>
        <end position="873"/>
    </location>
</feature>
<keyword evidence="3" id="KW-1185">Reference proteome</keyword>
<dbReference type="PANTHER" id="PTHR32063">
    <property type="match status" value="1"/>
</dbReference>
<dbReference type="AlphaFoldDB" id="I4D905"/>
<dbReference type="Gene3D" id="3.30.70.1430">
    <property type="entry name" value="Multidrug efflux transporter AcrB pore domain"/>
    <property type="match status" value="2"/>
</dbReference>
<name>I4D905_DESAJ</name>
<evidence type="ECO:0000313" key="2">
    <source>
        <dbReference type="EMBL" id="AFM42279.1"/>
    </source>
</evidence>